<reference evidence="2 3" key="1">
    <citation type="submission" date="2020-08" db="EMBL/GenBank/DDBJ databases">
        <title>Genomic Encyclopedia of Type Strains, Phase IV (KMG-IV): sequencing the most valuable type-strain genomes for metagenomic binning, comparative biology and taxonomic classification.</title>
        <authorList>
            <person name="Goeker M."/>
        </authorList>
    </citation>
    <scope>NUCLEOTIDE SEQUENCE [LARGE SCALE GENOMIC DNA]</scope>
    <source>
        <strain evidence="2 3">DSM 27939</strain>
    </source>
</reference>
<comment type="caution">
    <text evidence="2">The sequence shown here is derived from an EMBL/GenBank/DDBJ whole genome shotgun (WGS) entry which is preliminary data.</text>
</comment>
<keyword evidence="2" id="KW-0378">Hydrolase</keyword>
<dbReference type="GO" id="GO:0004519">
    <property type="term" value="F:endonuclease activity"/>
    <property type="evidence" value="ECO:0007669"/>
    <property type="project" value="UniProtKB-KW"/>
</dbReference>
<keyword evidence="2" id="KW-0255">Endonuclease</keyword>
<evidence type="ECO:0000313" key="3">
    <source>
        <dbReference type="Proteomes" id="UP000552709"/>
    </source>
</evidence>
<protein>
    <submittedName>
        <fullName evidence="2">Putative restriction endonuclease</fullName>
    </submittedName>
</protein>
<keyword evidence="2" id="KW-0540">Nuclease</keyword>
<accession>A0A7W8K0B3</accession>
<name>A0A7W8K0B3_9DEIO</name>
<proteinExistence type="predicted"/>
<keyword evidence="3" id="KW-1185">Reference proteome</keyword>
<evidence type="ECO:0000259" key="1">
    <source>
        <dbReference type="Pfam" id="PF13391"/>
    </source>
</evidence>
<dbReference type="Pfam" id="PF13391">
    <property type="entry name" value="HNH_2"/>
    <property type="match status" value="1"/>
</dbReference>
<dbReference type="InterPro" id="IPR003615">
    <property type="entry name" value="HNH_nuc"/>
</dbReference>
<dbReference type="Proteomes" id="UP000552709">
    <property type="component" value="Unassembled WGS sequence"/>
</dbReference>
<dbReference type="RefSeq" id="WP_184138544.1">
    <property type="nucleotide sequence ID" value="NZ_JACHFL010000050.1"/>
</dbReference>
<gene>
    <name evidence="2" type="ORF">HNQ08_005615</name>
</gene>
<feature type="domain" description="HNH nuclease" evidence="1">
    <location>
        <begin position="29"/>
        <end position="66"/>
    </location>
</feature>
<sequence length="117" mass="13303">MTHPTRRPYGACPLVFVVPGSHVTMQATSTAAHVQPYASGGPHEVSNGLLRSDLHRLYDQVHITVEPDERRLLVSGRIREEFQNGRHYYALEGQRIGTFASVTHERLLYHTEHVYRA</sequence>
<dbReference type="EMBL" id="JACHFL010000050">
    <property type="protein sequence ID" value="MBB5366486.1"/>
    <property type="molecule type" value="Genomic_DNA"/>
</dbReference>
<evidence type="ECO:0000313" key="2">
    <source>
        <dbReference type="EMBL" id="MBB5366486.1"/>
    </source>
</evidence>
<organism evidence="2 3">
    <name type="scientific">Deinococcus humi</name>
    <dbReference type="NCBI Taxonomy" id="662880"/>
    <lineage>
        <taxon>Bacteria</taxon>
        <taxon>Thermotogati</taxon>
        <taxon>Deinococcota</taxon>
        <taxon>Deinococci</taxon>
        <taxon>Deinococcales</taxon>
        <taxon>Deinococcaceae</taxon>
        <taxon>Deinococcus</taxon>
    </lineage>
</organism>
<dbReference type="AlphaFoldDB" id="A0A7W8K0B3"/>